<proteinExistence type="predicted"/>
<dbReference type="STRING" id="6265.A0A0B2V8K0"/>
<dbReference type="Gene3D" id="1.10.472.100">
    <property type="entry name" value="Presenilin"/>
    <property type="match status" value="1"/>
</dbReference>
<gene>
    <name evidence="3" type="primary">Psn</name>
    <name evidence="3" type="ORF">Tcan_16203</name>
</gene>
<dbReference type="GO" id="GO:0006509">
    <property type="term" value="P:membrane protein ectodomain proteolysis"/>
    <property type="evidence" value="ECO:0007669"/>
    <property type="project" value="TreeGrafter"/>
</dbReference>
<feature type="transmembrane region" description="Helical" evidence="2">
    <location>
        <begin position="203"/>
        <end position="222"/>
    </location>
</feature>
<feature type="compositionally biased region" description="Basic and acidic residues" evidence="1">
    <location>
        <begin position="14"/>
        <end position="25"/>
    </location>
</feature>
<keyword evidence="2" id="KW-0472">Membrane</keyword>
<protein>
    <submittedName>
        <fullName evidence="3">Presenilin-like protein</fullName>
    </submittedName>
</protein>
<keyword evidence="4" id="KW-1185">Reference proteome</keyword>
<dbReference type="PANTHER" id="PTHR10202">
    <property type="entry name" value="PRESENILIN"/>
    <property type="match status" value="1"/>
</dbReference>
<dbReference type="InterPro" id="IPR042524">
    <property type="entry name" value="Presenilin_C"/>
</dbReference>
<organism evidence="3 4">
    <name type="scientific">Toxocara canis</name>
    <name type="common">Canine roundworm</name>
    <dbReference type="NCBI Taxonomy" id="6265"/>
    <lineage>
        <taxon>Eukaryota</taxon>
        <taxon>Metazoa</taxon>
        <taxon>Ecdysozoa</taxon>
        <taxon>Nematoda</taxon>
        <taxon>Chromadorea</taxon>
        <taxon>Rhabditida</taxon>
        <taxon>Spirurina</taxon>
        <taxon>Ascaridomorpha</taxon>
        <taxon>Ascaridoidea</taxon>
        <taxon>Toxocaridae</taxon>
        <taxon>Toxocara</taxon>
    </lineage>
</organism>
<comment type="caution">
    <text evidence="3">The sequence shown here is derived from an EMBL/GenBank/DDBJ whole genome shotgun (WGS) entry which is preliminary data.</text>
</comment>
<dbReference type="GO" id="GO:0070765">
    <property type="term" value="C:gamma-secretase complex"/>
    <property type="evidence" value="ECO:0007669"/>
    <property type="project" value="TreeGrafter"/>
</dbReference>
<accession>A0A0B2V8K0</accession>
<dbReference type="InterPro" id="IPR001108">
    <property type="entry name" value="Peptidase_A22A"/>
</dbReference>
<keyword evidence="2" id="KW-1133">Transmembrane helix</keyword>
<feature type="compositionally biased region" description="Polar residues" evidence="1">
    <location>
        <begin position="81"/>
        <end position="108"/>
    </location>
</feature>
<dbReference type="GO" id="GO:0042500">
    <property type="term" value="F:aspartic endopeptidase activity, intramembrane cleaving"/>
    <property type="evidence" value="ECO:0007669"/>
    <property type="project" value="InterPro"/>
</dbReference>
<evidence type="ECO:0000256" key="2">
    <source>
        <dbReference type="SAM" id="Phobius"/>
    </source>
</evidence>
<dbReference type="Pfam" id="PF01080">
    <property type="entry name" value="Presenilin"/>
    <property type="match status" value="1"/>
</dbReference>
<dbReference type="Proteomes" id="UP000031036">
    <property type="component" value="Unassembled WGS sequence"/>
</dbReference>
<feature type="compositionally biased region" description="Polar residues" evidence="1">
    <location>
        <begin position="136"/>
        <end position="163"/>
    </location>
</feature>
<feature type="compositionally biased region" description="Polar residues" evidence="1">
    <location>
        <begin position="1"/>
        <end position="13"/>
    </location>
</feature>
<dbReference type="EMBL" id="JPKZ01002219">
    <property type="protein sequence ID" value="KHN77812.1"/>
    <property type="molecule type" value="Genomic_DNA"/>
</dbReference>
<dbReference type="PANTHER" id="PTHR10202:SF13">
    <property type="entry name" value="PRESENILIN HOMOLOG"/>
    <property type="match status" value="1"/>
</dbReference>
<feature type="compositionally biased region" description="Basic and acidic residues" evidence="1">
    <location>
        <begin position="109"/>
        <end position="135"/>
    </location>
</feature>
<keyword evidence="2" id="KW-0812">Transmembrane</keyword>
<sequence length="242" mass="26442">MEDKTGSSNQIKQSEIERRTIDDRLNNTIVESDQLESVTGIESSCRTDNNSSAPKKESEESNSRQSNRGEIERRTIDDRLNNTIVESDQLESVTGIESSCRTDNNSSAPKKESEESNSRQSNRGEIERRTIDDRLNNTIVESDQLESVTGIESSCRTDNNSSAPKKESEESNSRQSNRGGGIKLGLGDFIFYGVLIGKASNGGILTTISCFIAILVSSAVAVSSVHPVLRAMTQYPAADNTL</sequence>
<feature type="compositionally biased region" description="Polar residues" evidence="1">
    <location>
        <begin position="26"/>
        <end position="53"/>
    </location>
</feature>
<evidence type="ECO:0000313" key="4">
    <source>
        <dbReference type="Proteomes" id="UP000031036"/>
    </source>
</evidence>
<name>A0A0B2V8K0_TOXCA</name>
<feature type="region of interest" description="Disordered" evidence="1">
    <location>
        <begin position="1"/>
        <end position="179"/>
    </location>
</feature>
<dbReference type="AlphaFoldDB" id="A0A0B2V8K0"/>
<dbReference type="OrthoDB" id="20287at2759"/>
<feature type="compositionally biased region" description="Basic and acidic residues" evidence="1">
    <location>
        <begin position="54"/>
        <end position="80"/>
    </location>
</feature>
<dbReference type="GO" id="GO:0016485">
    <property type="term" value="P:protein processing"/>
    <property type="evidence" value="ECO:0007669"/>
    <property type="project" value="InterPro"/>
</dbReference>
<reference evidence="3 4" key="1">
    <citation type="submission" date="2014-11" db="EMBL/GenBank/DDBJ databases">
        <title>Genetic blueprint of the zoonotic pathogen Toxocara canis.</title>
        <authorList>
            <person name="Zhu X.-Q."/>
            <person name="Korhonen P.K."/>
            <person name="Cai H."/>
            <person name="Young N.D."/>
            <person name="Nejsum P."/>
            <person name="von Samson-Himmelstjerna G."/>
            <person name="Boag P.R."/>
            <person name="Tan P."/>
            <person name="Li Q."/>
            <person name="Min J."/>
            <person name="Yang Y."/>
            <person name="Wang X."/>
            <person name="Fang X."/>
            <person name="Hall R.S."/>
            <person name="Hofmann A."/>
            <person name="Sternberg P.W."/>
            <person name="Jex A.R."/>
            <person name="Gasser R.B."/>
        </authorList>
    </citation>
    <scope>NUCLEOTIDE SEQUENCE [LARGE SCALE GENOMIC DNA]</scope>
    <source>
        <strain evidence="3">PN_DK_2014</strain>
    </source>
</reference>
<evidence type="ECO:0000313" key="3">
    <source>
        <dbReference type="EMBL" id="KHN77812.1"/>
    </source>
</evidence>
<evidence type="ECO:0000256" key="1">
    <source>
        <dbReference type="SAM" id="MobiDB-lite"/>
    </source>
</evidence>